<proteinExistence type="predicted"/>
<dbReference type="InterPro" id="IPR036691">
    <property type="entry name" value="Endo/exonu/phosph_ase_sf"/>
</dbReference>
<dbReference type="GO" id="GO:0004519">
    <property type="term" value="F:endonuclease activity"/>
    <property type="evidence" value="ECO:0007669"/>
    <property type="project" value="InterPro"/>
</dbReference>
<evidence type="ECO:0008006" key="3">
    <source>
        <dbReference type="Google" id="ProtNLM"/>
    </source>
</evidence>
<dbReference type="PROSITE" id="PS00726">
    <property type="entry name" value="AP_NUCLEASE_F1_1"/>
    <property type="match status" value="1"/>
</dbReference>
<accession>A0A2N9E1I2</accession>
<feature type="region of interest" description="Disordered" evidence="1">
    <location>
        <begin position="456"/>
        <end position="480"/>
    </location>
</feature>
<reference evidence="2" key="1">
    <citation type="submission" date="2018-02" db="EMBL/GenBank/DDBJ databases">
        <authorList>
            <person name="Cohen D.B."/>
            <person name="Kent A.D."/>
        </authorList>
    </citation>
    <scope>NUCLEOTIDE SEQUENCE</scope>
</reference>
<feature type="region of interest" description="Disordered" evidence="1">
    <location>
        <begin position="263"/>
        <end position="282"/>
    </location>
</feature>
<sequence length="1186" mass="133520">MVLEEGEEGAFWLGRCVAENITRESEQAFVRTPGENGKTYVIRRCSNYYGRYIEVTECGRGGSWGRMVIPQGKKQSGWRGFGKELRLLMVPNQGQNHVTFPSQPHDRREEAGKKSLNCSIVLKKNMDSKSYAVAMGQEVSEKRVKTTPLISYRREPPRLRLRRIKETSGSDNNKLRSGLIISLNDQGQRHVAWKSKKELKSGSQWVARVTEVMKSHMGCFANGLEVNSGLVGSSSRSTFEKGESSHGPTSGAKHNLAHISKVPNLSQTKPQDPVNQVNPRGLNKTKSVDLVLRAPVSCRDTWVSQATDKTIHKKDWVLKLRDGCRLVVANFNFSPWTRVDEKSHHGSWGDQREIIQQPFLPTSELVEAEEFSLGLDSERTDIDLGNDQEPAFQMGHGPAKRVWNSGRGLAMTKNPPFKWVMGQLKEFRRVVGASYEGYEAEIIVLLQNIEARQHQQGAGAMTQKQGGHSASRGQRELRGLNDSDKRTRMRYLLCMWKADIICLQETKMEAIDKRIIKSLWGCPHVDRISLGSNGASGGILLMWDRRVVEKVDEAARYYSLSCWHFNVVRSPCEKSGQSIFTAAMHAFSDFIDDFGLLDTPLEGGLYTWSSNKEVQGWWDSYQFQGPPSCVIANKLKALKIDLKQWNSQEFGNVGLNHQRLLLALHELETLGEGRTLSGAEKVEKDRLIVELEKNILLDEISWRQKSRATWLKEGDKNTKYFHSVANAHRRNNSIRLLSIDDELSSDQAAIKDKISSFYQQLYTEDSSHKPLLDGLEFPSITNEEASWLERPFEEEEISNVVRNMNCDKSPSLNSFPMTFFHACWQVVKGDVLAVFSEFSAHGSFKKYLNATFLKLIPKKSNYTEVWISKKITSMAFLLPSTIRFSILINGSLEGFFGSSRGIKQGDPLSPLIFVLVMESLGKMMTKAVESSYLSGFQVGSMASHLLTVSHINLKKSEMVPVGSVRTVPSLEVLVATMSCKTASLPMNYLGLPLGANHKSKAIWSPILEKMECHLAEWQRLYLSKGGRATLIKSTLSSLPTYFMSLFLLPASVATHIEKIQRDFLWGGMGRGRSFIWSTKVKFVNPFIREALGFKICACLTRLYWGNGFGDLVLSKMPFGERLSLQNMGFWGFWRVGDKDVEVQGSRSFGICSLIASFGAYGGKEIQDVLRGRKDTFWSSNGCCYAF</sequence>
<dbReference type="SUPFAM" id="SSF56219">
    <property type="entry name" value="DNase I-like"/>
    <property type="match status" value="1"/>
</dbReference>
<dbReference type="Gene3D" id="3.60.10.10">
    <property type="entry name" value="Endonuclease/exonuclease/phosphatase"/>
    <property type="match status" value="1"/>
</dbReference>
<dbReference type="PANTHER" id="PTHR33116">
    <property type="entry name" value="REVERSE TRANSCRIPTASE ZINC-BINDING DOMAIN-CONTAINING PROTEIN-RELATED-RELATED"/>
    <property type="match status" value="1"/>
</dbReference>
<gene>
    <name evidence="2" type="ORF">FSB_LOCUS629</name>
</gene>
<protein>
    <recommendedName>
        <fullName evidence="3">Reverse transcriptase domain-containing protein</fullName>
    </recommendedName>
</protein>
<dbReference type="AlphaFoldDB" id="A0A2N9E1I2"/>
<evidence type="ECO:0000313" key="2">
    <source>
        <dbReference type="EMBL" id="SPC72747.1"/>
    </source>
</evidence>
<name>A0A2N9E1I2_FAGSY</name>
<feature type="compositionally biased region" description="Polar residues" evidence="1">
    <location>
        <begin position="462"/>
        <end position="472"/>
    </location>
</feature>
<dbReference type="PANTHER" id="PTHR33116:SF78">
    <property type="entry name" value="OS12G0587133 PROTEIN"/>
    <property type="match status" value="1"/>
</dbReference>
<organism evidence="2">
    <name type="scientific">Fagus sylvatica</name>
    <name type="common">Beechnut</name>
    <dbReference type="NCBI Taxonomy" id="28930"/>
    <lineage>
        <taxon>Eukaryota</taxon>
        <taxon>Viridiplantae</taxon>
        <taxon>Streptophyta</taxon>
        <taxon>Embryophyta</taxon>
        <taxon>Tracheophyta</taxon>
        <taxon>Spermatophyta</taxon>
        <taxon>Magnoliopsida</taxon>
        <taxon>eudicotyledons</taxon>
        <taxon>Gunneridae</taxon>
        <taxon>Pentapetalae</taxon>
        <taxon>rosids</taxon>
        <taxon>fabids</taxon>
        <taxon>Fagales</taxon>
        <taxon>Fagaceae</taxon>
        <taxon>Fagus</taxon>
    </lineage>
</organism>
<evidence type="ECO:0000256" key="1">
    <source>
        <dbReference type="SAM" id="MobiDB-lite"/>
    </source>
</evidence>
<dbReference type="GO" id="GO:0006281">
    <property type="term" value="P:DNA repair"/>
    <property type="evidence" value="ECO:0007669"/>
    <property type="project" value="InterPro"/>
</dbReference>
<dbReference type="GO" id="GO:0003677">
    <property type="term" value="F:DNA binding"/>
    <property type="evidence" value="ECO:0007669"/>
    <property type="project" value="InterPro"/>
</dbReference>
<feature type="region of interest" description="Disordered" evidence="1">
    <location>
        <begin position="231"/>
        <end position="254"/>
    </location>
</feature>
<dbReference type="EMBL" id="OIVN01000023">
    <property type="protein sequence ID" value="SPC72747.1"/>
    <property type="molecule type" value="Genomic_DNA"/>
</dbReference>
<dbReference type="InterPro" id="IPR020847">
    <property type="entry name" value="AP_endonuclease_F1_BS"/>
</dbReference>
<feature type="compositionally biased region" description="Polar residues" evidence="1">
    <location>
        <begin position="263"/>
        <end position="278"/>
    </location>
</feature>